<dbReference type="EMBL" id="VMSO01000017">
    <property type="protein sequence ID" value="KAA8500742.1"/>
    <property type="molecule type" value="Genomic_DNA"/>
</dbReference>
<dbReference type="AlphaFoldDB" id="A0A5M9I093"/>
<evidence type="ECO:0000256" key="2">
    <source>
        <dbReference type="SAM" id="Phobius"/>
    </source>
</evidence>
<comment type="similarity">
    <text evidence="1">Belongs to the protein kinase superfamily. ADCK protein kinase family.</text>
</comment>
<dbReference type="PANTHER" id="PTHR10566:SF113">
    <property type="entry name" value="PROTEIN ACTIVITY OF BC1 COMPLEX KINASE 7, CHLOROPLASTIC"/>
    <property type="match status" value="1"/>
</dbReference>
<protein>
    <submittedName>
        <fullName evidence="4">AarF/ABC1/UbiB kinase family protein</fullName>
    </submittedName>
</protein>
<reference evidence="4" key="1">
    <citation type="submission" date="2019-07" db="EMBL/GenBank/DDBJ databases">
        <authorList>
            <person name="Wongkuna S."/>
            <person name="Scaria J."/>
        </authorList>
    </citation>
    <scope>NUCLEOTIDE SEQUENCE [LARGE SCALE GENOMIC DNA]</scope>
    <source>
        <strain evidence="4">SW178</strain>
    </source>
</reference>
<organism evidence="4 5">
    <name type="scientific">Mediterraneibacter catenae</name>
    <dbReference type="NCBI Taxonomy" id="2594882"/>
    <lineage>
        <taxon>Bacteria</taxon>
        <taxon>Bacillati</taxon>
        <taxon>Bacillota</taxon>
        <taxon>Clostridia</taxon>
        <taxon>Lachnospirales</taxon>
        <taxon>Lachnospiraceae</taxon>
        <taxon>Mediterraneibacter</taxon>
    </lineage>
</organism>
<dbReference type="CDD" id="cd05121">
    <property type="entry name" value="ABC1_ADCK3-like"/>
    <property type="match status" value="1"/>
</dbReference>
<keyword evidence="2" id="KW-0812">Transmembrane</keyword>
<keyword evidence="2" id="KW-0472">Membrane</keyword>
<accession>A0A5M9I093</accession>
<dbReference type="Proteomes" id="UP000322025">
    <property type="component" value="Unassembled WGS sequence"/>
</dbReference>
<keyword evidence="4" id="KW-0808">Transferase</keyword>
<dbReference type="InterPro" id="IPR050154">
    <property type="entry name" value="UbiB_kinase"/>
</dbReference>
<evidence type="ECO:0000256" key="1">
    <source>
        <dbReference type="ARBA" id="ARBA00009670"/>
    </source>
</evidence>
<keyword evidence="2" id="KW-1133">Transmembrane helix</keyword>
<dbReference type="Pfam" id="PF03109">
    <property type="entry name" value="ABC1"/>
    <property type="match status" value="1"/>
</dbReference>
<dbReference type="OrthoDB" id="9795390at2"/>
<sequence length="528" mass="59586">MSTIEPIEYNSRLREITAVLRKHNITRGVTPKKLRAILEDLGPTFIKLGQIMSMHSDILPKRYCDELMLLCSEVTPMPFDEVISVIEGSYGRSWKRVFSSIEETPQGSASIAQVHRAVLKSGEEVVVKVQRKGIYEKMARDIDLLHKAVKLMPPISIKGMADLDLVLDEMWSVTRDEMNFLTEAANMEEFARRNKDVTFVGTPILYQQYTTVNVLVMEYIDGFGIDDKEALIEHGYDLKEIGSKLVDNYIKQVMDDGFFHADPHSGNVKIRDGKIIWIDMGMMGRLTEHDREMIGKAVQGIALNDVGLIQQAVLAIGEFKERPDQRKLYEDIEGLLMKYGNTEMGQINVAAITTDLMDVMKNNKIKMPHGLTMLARGLTHMEGVLANIAPDINMVEIATAHMSGEFFRNFDLKKELKSSGKSVLKSFRKALDIPSMVSDMMSGYLKGQAKVNLDLQVTDELARLLRRLVRNIVMGLWVMALLISSSIICTTDMTPKILGIPALGAFGYLLAFLIMMYVFIRHVLTRKK</sequence>
<dbReference type="RefSeq" id="WP_150311268.1">
    <property type="nucleotide sequence ID" value="NZ_VMSO01000017.1"/>
</dbReference>
<name>A0A5M9I093_9FIRM</name>
<comment type="caution">
    <text evidence="4">The sequence shown here is derived from an EMBL/GenBank/DDBJ whole genome shotgun (WGS) entry which is preliminary data.</text>
</comment>
<keyword evidence="5" id="KW-1185">Reference proteome</keyword>
<keyword evidence="4" id="KW-0418">Kinase</keyword>
<dbReference type="InterPro" id="IPR011009">
    <property type="entry name" value="Kinase-like_dom_sf"/>
</dbReference>
<evidence type="ECO:0000259" key="3">
    <source>
        <dbReference type="Pfam" id="PF03109"/>
    </source>
</evidence>
<gene>
    <name evidence="4" type="ORF">FNY66_11705</name>
</gene>
<evidence type="ECO:0000313" key="4">
    <source>
        <dbReference type="EMBL" id="KAA8500742.1"/>
    </source>
</evidence>
<dbReference type="SUPFAM" id="SSF56112">
    <property type="entry name" value="Protein kinase-like (PK-like)"/>
    <property type="match status" value="1"/>
</dbReference>
<proteinExistence type="inferred from homology"/>
<feature type="domain" description="ABC1 atypical kinase-like" evidence="3">
    <location>
        <begin position="71"/>
        <end position="311"/>
    </location>
</feature>
<dbReference type="PANTHER" id="PTHR10566">
    <property type="entry name" value="CHAPERONE-ACTIVITY OF BC1 COMPLEX CABC1 -RELATED"/>
    <property type="match status" value="1"/>
</dbReference>
<dbReference type="GO" id="GO:0016301">
    <property type="term" value="F:kinase activity"/>
    <property type="evidence" value="ECO:0007669"/>
    <property type="project" value="UniProtKB-KW"/>
</dbReference>
<feature type="transmembrane region" description="Helical" evidence="2">
    <location>
        <begin position="468"/>
        <end position="488"/>
    </location>
</feature>
<dbReference type="InterPro" id="IPR004147">
    <property type="entry name" value="ABC1_dom"/>
</dbReference>
<feature type="transmembrane region" description="Helical" evidence="2">
    <location>
        <begin position="500"/>
        <end position="520"/>
    </location>
</feature>
<evidence type="ECO:0000313" key="5">
    <source>
        <dbReference type="Proteomes" id="UP000322025"/>
    </source>
</evidence>